<evidence type="ECO:0000256" key="6">
    <source>
        <dbReference type="PIRSR" id="PIRSR622684-1"/>
    </source>
</evidence>
<dbReference type="Gene3D" id="3.90.70.10">
    <property type="entry name" value="Cysteine proteinases"/>
    <property type="match status" value="1"/>
</dbReference>
<comment type="similarity">
    <text evidence="1">Belongs to the peptidase C2 family.</text>
</comment>
<dbReference type="Proteomes" id="UP001162131">
    <property type="component" value="Unassembled WGS sequence"/>
</dbReference>
<dbReference type="InterPro" id="IPR011992">
    <property type="entry name" value="EF-hand-dom_pair"/>
</dbReference>
<dbReference type="InterPro" id="IPR002048">
    <property type="entry name" value="EF_hand_dom"/>
</dbReference>
<dbReference type="AlphaFoldDB" id="A0AAU9J5E8"/>
<dbReference type="SUPFAM" id="SSF54001">
    <property type="entry name" value="Cysteine proteinases"/>
    <property type="match status" value="1"/>
</dbReference>
<organism evidence="10 11">
    <name type="scientific">Blepharisma stoltei</name>
    <dbReference type="NCBI Taxonomy" id="1481888"/>
    <lineage>
        <taxon>Eukaryota</taxon>
        <taxon>Sar</taxon>
        <taxon>Alveolata</taxon>
        <taxon>Ciliophora</taxon>
        <taxon>Postciliodesmatophora</taxon>
        <taxon>Heterotrichea</taxon>
        <taxon>Heterotrichida</taxon>
        <taxon>Blepharismidae</taxon>
        <taxon>Blepharisma</taxon>
    </lineage>
</organism>
<dbReference type="SMART" id="SM00230">
    <property type="entry name" value="CysPc"/>
    <property type="match status" value="1"/>
</dbReference>
<dbReference type="PROSITE" id="PS50222">
    <property type="entry name" value="EF_HAND_2"/>
    <property type="match status" value="1"/>
</dbReference>
<keyword evidence="3 7" id="KW-0378">Hydrolase</keyword>
<dbReference type="GO" id="GO:0006508">
    <property type="term" value="P:proteolysis"/>
    <property type="evidence" value="ECO:0007669"/>
    <property type="project" value="UniProtKB-KW"/>
</dbReference>
<feature type="domain" description="Calpain catalytic" evidence="8">
    <location>
        <begin position="40"/>
        <end position="330"/>
    </location>
</feature>
<feature type="active site" evidence="6 7">
    <location>
        <position position="273"/>
    </location>
</feature>
<dbReference type="InterPro" id="IPR001300">
    <property type="entry name" value="Peptidase_C2_calpain_cat"/>
</dbReference>
<dbReference type="GO" id="GO:0004198">
    <property type="term" value="F:calcium-dependent cysteine-type endopeptidase activity"/>
    <property type="evidence" value="ECO:0007669"/>
    <property type="project" value="InterPro"/>
</dbReference>
<dbReference type="PRINTS" id="PR00704">
    <property type="entry name" value="CALPAIN"/>
</dbReference>
<evidence type="ECO:0000256" key="4">
    <source>
        <dbReference type="ARBA" id="ARBA00022807"/>
    </source>
</evidence>
<dbReference type="InterPro" id="IPR018247">
    <property type="entry name" value="EF_Hand_1_Ca_BS"/>
</dbReference>
<evidence type="ECO:0000259" key="8">
    <source>
        <dbReference type="PROSITE" id="PS50203"/>
    </source>
</evidence>
<dbReference type="PROSITE" id="PS00139">
    <property type="entry name" value="THIOL_PROTEASE_CYS"/>
    <property type="match status" value="1"/>
</dbReference>
<name>A0AAU9J5E8_9CILI</name>
<proteinExistence type="inferred from homology"/>
<dbReference type="CDD" id="cd00044">
    <property type="entry name" value="CysPc"/>
    <property type="match status" value="1"/>
</dbReference>
<dbReference type="SUPFAM" id="SSF47473">
    <property type="entry name" value="EF-hand"/>
    <property type="match status" value="1"/>
</dbReference>
<evidence type="ECO:0000256" key="7">
    <source>
        <dbReference type="PROSITE-ProRule" id="PRU00239"/>
    </source>
</evidence>
<protein>
    <submittedName>
        <fullName evidence="10">Uncharacterized protein</fullName>
    </submittedName>
</protein>
<evidence type="ECO:0000256" key="2">
    <source>
        <dbReference type="ARBA" id="ARBA00022670"/>
    </source>
</evidence>
<feature type="domain" description="EF-hand" evidence="9">
    <location>
        <begin position="459"/>
        <end position="494"/>
    </location>
</feature>
<keyword evidence="4 7" id="KW-0788">Thiol protease</keyword>
<evidence type="ECO:0000313" key="10">
    <source>
        <dbReference type="EMBL" id="CAG9320530.1"/>
    </source>
</evidence>
<keyword evidence="5" id="KW-0106">Calcium</keyword>
<dbReference type="PANTHER" id="PTHR10183:SF379">
    <property type="entry name" value="CALPAIN-5"/>
    <property type="match status" value="1"/>
</dbReference>
<evidence type="ECO:0000256" key="5">
    <source>
        <dbReference type="ARBA" id="ARBA00022837"/>
    </source>
</evidence>
<dbReference type="PANTHER" id="PTHR10183">
    <property type="entry name" value="CALPAIN"/>
    <property type="match status" value="1"/>
</dbReference>
<dbReference type="InterPro" id="IPR000169">
    <property type="entry name" value="Pept_cys_AS"/>
</dbReference>
<sequence length="679" mass="78066">MESPSLHIKEEVKKIKEEIQSVPIDHVPLQFVHSLLNSRKYTDPYFPPTLYIVYGDKSKRRLDCEIIFKRPETFMKKPISVFTGGIEESDILQGKLGDCWLMSSLCALTERKEAIEKIFCTKEYSVNGIYRLQLYKNGELQYVTIDDYIPCDAETNKPVFSKNNGSELWVLLIEKAYAKLHGSYLSLKGGYAEEAFIDITGWPAFTYYFDQIEDKINSGEFWRMLNYWHSQRYCLVAATSGEIDENSGMVSGHYYSIRDVVEVHGNYLLQLRNPWGSFEWQGAWSDNSREWTPEMINALHPVFDKSDGQFWMCYQDFLYYFQRVVMGKTELCYERREKNWMIKNPSHGAVAYEYYTINVATRTEVTLGIHQEDERCVGTKQYRRYLDLGIVVIRWEVDKYVFFASTEKNLLDRQVQLELTLDPGYYVVLPISGGCSFRVPEGEKHLVPLLTETDDLHPIFQSTIKDIFRRFDSDMDGILSARDFIGLAARIGQRLSEAQFYNAICQKYTSTERGVSLQGLYELFLVGIEAEGEEAVRRWVTQLGHDEYFYSIESKPVVFTLHSKVPVDMNKALMSPNYNILAWGLLAEAKGKEVAMMSGIKLYTVTHSNGTSFIAKSNAVVNKKVTLDLNDSTNVNYAIGNGVITVEMETGHFAILEHAQCSVGESTYTYSYSFKAKNN</sequence>
<evidence type="ECO:0000313" key="11">
    <source>
        <dbReference type="Proteomes" id="UP001162131"/>
    </source>
</evidence>
<dbReference type="InterPro" id="IPR038765">
    <property type="entry name" value="Papain-like_cys_pep_sf"/>
</dbReference>
<comment type="caution">
    <text evidence="10">The sequence shown here is derived from an EMBL/GenBank/DDBJ whole genome shotgun (WGS) entry which is preliminary data.</text>
</comment>
<feature type="active site" evidence="6 7">
    <location>
        <position position="99"/>
    </location>
</feature>
<reference evidence="10" key="1">
    <citation type="submission" date="2021-09" db="EMBL/GenBank/DDBJ databases">
        <authorList>
            <consortium name="AG Swart"/>
            <person name="Singh M."/>
            <person name="Singh A."/>
            <person name="Seah K."/>
            <person name="Emmerich C."/>
        </authorList>
    </citation>
    <scope>NUCLEOTIDE SEQUENCE</scope>
    <source>
        <strain evidence="10">ATCC30299</strain>
    </source>
</reference>
<accession>A0AAU9J5E8</accession>
<keyword evidence="2 7" id="KW-0645">Protease</keyword>
<dbReference type="InterPro" id="IPR022684">
    <property type="entry name" value="Calpain_cysteine_protease"/>
</dbReference>
<dbReference type="PROSITE" id="PS00018">
    <property type="entry name" value="EF_HAND_1"/>
    <property type="match status" value="1"/>
</dbReference>
<feature type="active site" evidence="6 7">
    <location>
        <position position="253"/>
    </location>
</feature>
<dbReference type="Pfam" id="PF00648">
    <property type="entry name" value="Peptidase_C2"/>
    <property type="match status" value="1"/>
</dbReference>
<evidence type="ECO:0000259" key="9">
    <source>
        <dbReference type="PROSITE" id="PS50222"/>
    </source>
</evidence>
<evidence type="ECO:0000256" key="3">
    <source>
        <dbReference type="ARBA" id="ARBA00022801"/>
    </source>
</evidence>
<dbReference type="PROSITE" id="PS50203">
    <property type="entry name" value="CALPAIN_CAT"/>
    <property type="match status" value="1"/>
</dbReference>
<evidence type="ECO:0000256" key="1">
    <source>
        <dbReference type="ARBA" id="ARBA00007623"/>
    </source>
</evidence>
<dbReference type="Gene3D" id="1.10.238.10">
    <property type="entry name" value="EF-hand"/>
    <property type="match status" value="1"/>
</dbReference>
<gene>
    <name evidence="10" type="ORF">BSTOLATCC_MIC26444</name>
</gene>
<keyword evidence="11" id="KW-1185">Reference proteome</keyword>
<dbReference type="EMBL" id="CAJZBQ010000025">
    <property type="protein sequence ID" value="CAG9320530.1"/>
    <property type="molecule type" value="Genomic_DNA"/>
</dbReference>
<dbReference type="GO" id="GO:0005509">
    <property type="term" value="F:calcium ion binding"/>
    <property type="evidence" value="ECO:0007669"/>
    <property type="project" value="InterPro"/>
</dbReference>